<evidence type="ECO:0000313" key="2">
    <source>
        <dbReference type="EMBL" id="ORX81460.1"/>
    </source>
</evidence>
<evidence type="ECO:0000256" key="1">
    <source>
        <dbReference type="SAM" id="MobiDB-lite"/>
    </source>
</evidence>
<reference evidence="2 3" key="1">
    <citation type="submission" date="2016-07" db="EMBL/GenBank/DDBJ databases">
        <title>Pervasive Adenine N6-methylation of Active Genes in Fungi.</title>
        <authorList>
            <consortium name="DOE Joint Genome Institute"/>
            <person name="Mondo S.J."/>
            <person name="Dannebaum R.O."/>
            <person name="Kuo R.C."/>
            <person name="Labutti K."/>
            <person name="Haridas S."/>
            <person name="Kuo A."/>
            <person name="Salamov A."/>
            <person name="Ahrendt S.R."/>
            <person name="Lipzen A."/>
            <person name="Sullivan W."/>
            <person name="Andreopoulos W.B."/>
            <person name="Clum A."/>
            <person name="Lindquist E."/>
            <person name="Daum C."/>
            <person name="Ramamoorthy G.K."/>
            <person name="Gryganskyi A."/>
            <person name="Culley D."/>
            <person name="Magnuson J.K."/>
            <person name="James T.Y."/>
            <person name="O'Malley M.A."/>
            <person name="Stajich J.E."/>
            <person name="Spatafora J.W."/>
            <person name="Visel A."/>
            <person name="Grigoriev I.V."/>
        </authorList>
    </citation>
    <scope>NUCLEOTIDE SEQUENCE [LARGE SCALE GENOMIC DNA]</scope>
    <source>
        <strain evidence="2 3">CBS 931.73</strain>
    </source>
</reference>
<dbReference type="STRING" id="1314790.A0A1Y1X6P4"/>
<dbReference type="AlphaFoldDB" id="A0A1Y1X6P4"/>
<sequence length="276" mass="29081">MHKFTYGAFMCVIRNINLAQWSFPATPPLRIKVSARLTVWYLRITTFPFVEYEDTYITRVDEYRGFMCSVPTKANGDTSKATAATPTSVTSPPVSVSNPTTSHVETTPIPTPTHTVATTPITTSNPTPSLSISHSESIVTPPTSQVTSNGNSMTSKSDPVKPSTATLTDHSIIVNPPIVTFTLPGSNGVTGPPITLSIPSTASGSAVTTLPNSDVVKDVVVTATAQVSGSDAVVLATVRVTGKPVAQNYISPGNTVHAPQGVLLGIFSAALFWRLL</sequence>
<name>A0A1Y1X6P4_9FUNG</name>
<protein>
    <submittedName>
        <fullName evidence="2">Uncharacterized protein</fullName>
    </submittedName>
</protein>
<feature type="compositionally biased region" description="Polar residues" evidence="1">
    <location>
        <begin position="134"/>
        <end position="164"/>
    </location>
</feature>
<feature type="compositionally biased region" description="Low complexity" evidence="1">
    <location>
        <begin position="78"/>
        <end position="133"/>
    </location>
</feature>
<evidence type="ECO:0000313" key="3">
    <source>
        <dbReference type="Proteomes" id="UP000193498"/>
    </source>
</evidence>
<feature type="region of interest" description="Disordered" evidence="1">
    <location>
        <begin position="74"/>
        <end position="164"/>
    </location>
</feature>
<proteinExistence type="predicted"/>
<dbReference type="Proteomes" id="UP000193498">
    <property type="component" value="Unassembled WGS sequence"/>
</dbReference>
<dbReference type="InParanoid" id="A0A1Y1X6P4"/>
<comment type="caution">
    <text evidence="2">The sequence shown here is derived from an EMBL/GenBank/DDBJ whole genome shotgun (WGS) entry which is preliminary data.</text>
</comment>
<accession>A0A1Y1X6P4</accession>
<keyword evidence="3" id="KW-1185">Reference proteome</keyword>
<dbReference type="EMBL" id="MCFE01000702">
    <property type="protein sequence ID" value="ORX81460.1"/>
    <property type="molecule type" value="Genomic_DNA"/>
</dbReference>
<gene>
    <name evidence="2" type="ORF">K493DRAFT_308061</name>
</gene>
<organism evidence="2 3">
    <name type="scientific">Basidiobolus meristosporus CBS 931.73</name>
    <dbReference type="NCBI Taxonomy" id="1314790"/>
    <lineage>
        <taxon>Eukaryota</taxon>
        <taxon>Fungi</taxon>
        <taxon>Fungi incertae sedis</taxon>
        <taxon>Zoopagomycota</taxon>
        <taxon>Entomophthoromycotina</taxon>
        <taxon>Basidiobolomycetes</taxon>
        <taxon>Basidiobolales</taxon>
        <taxon>Basidiobolaceae</taxon>
        <taxon>Basidiobolus</taxon>
    </lineage>
</organism>